<evidence type="ECO:0000313" key="3">
    <source>
        <dbReference type="Proteomes" id="UP000005938"/>
    </source>
</evidence>
<dbReference type="AlphaFoldDB" id="I0WFC4"/>
<feature type="transmembrane region" description="Helical" evidence="1">
    <location>
        <begin position="74"/>
        <end position="92"/>
    </location>
</feature>
<evidence type="ECO:0000256" key="1">
    <source>
        <dbReference type="SAM" id="Phobius"/>
    </source>
</evidence>
<comment type="caution">
    <text evidence="2">The sequence shown here is derived from an EMBL/GenBank/DDBJ whole genome shotgun (WGS) entry which is preliminary data.</text>
</comment>
<dbReference type="STRING" id="946077.W5A_07137"/>
<organism evidence="2 3">
    <name type="scientific">Imtechella halotolerans K1</name>
    <dbReference type="NCBI Taxonomy" id="946077"/>
    <lineage>
        <taxon>Bacteria</taxon>
        <taxon>Pseudomonadati</taxon>
        <taxon>Bacteroidota</taxon>
        <taxon>Flavobacteriia</taxon>
        <taxon>Flavobacteriales</taxon>
        <taxon>Flavobacteriaceae</taxon>
        <taxon>Imtechella</taxon>
    </lineage>
</organism>
<accession>I0WFC4</accession>
<keyword evidence="1" id="KW-1133">Transmembrane helix</keyword>
<protein>
    <submittedName>
        <fullName evidence="2">Uncharacterized protein</fullName>
    </submittedName>
</protein>
<dbReference type="Proteomes" id="UP000005938">
    <property type="component" value="Unassembled WGS sequence"/>
</dbReference>
<proteinExistence type="predicted"/>
<sequence>MKMNNQHKSNVHFRVPENYFQEFSDRLHSHIQLEKRLGQTSDGFKVPGGYFKETSENLLRHVHSKPKVFNLNKFVYYAAAVMLIGLMITGIYQQTNPSTTQFSSSEIESLMEDGVIPMNAQLLSELFTAEDFENISMNLTSIDNTILEEYLKENYIDYDLDYLINE</sequence>
<dbReference type="EMBL" id="AJJU01000007">
    <property type="protein sequence ID" value="EID75090.1"/>
    <property type="molecule type" value="Genomic_DNA"/>
</dbReference>
<keyword evidence="1" id="KW-0472">Membrane</keyword>
<name>I0WFC4_9FLAO</name>
<gene>
    <name evidence="2" type="ORF">W5A_07137</name>
</gene>
<reference evidence="2 3" key="1">
    <citation type="journal article" date="2012" name="J. Bacteriol.">
        <title>Genome Sequence of the Halotolerant Bacterium Imtechella halotolerans K1T.</title>
        <authorList>
            <person name="Kumar S."/>
            <person name="Vikram S."/>
            <person name="Subramanian S."/>
            <person name="Raghava G.P."/>
            <person name="Pinnaka A.K."/>
        </authorList>
    </citation>
    <scope>NUCLEOTIDE SEQUENCE [LARGE SCALE GENOMIC DNA]</scope>
    <source>
        <strain evidence="2 3">K1</strain>
    </source>
</reference>
<evidence type="ECO:0000313" key="2">
    <source>
        <dbReference type="EMBL" id="EID75090.1"/>
    </source>
</evidence>
<keyword evidence="3" id="KW-1185">Reference proteome</keyword>
<keyword evidence="1" id="KW-0812">Transmembrane</keyword>